<dbReference type="EMBL" id="CP001841">
    <property type="protein sequence ID" value="AEF83283.1"/>
    <property type="molecule type" value="Genomic_DNA"/>
</dbReference>
<reference evidence="2" key="1">
    <citation type="submission" date="2009-12" db="EMBL/GenBank/DDBJ databases">
        <title>Complete sequence of Treponema azotonutricium strain ZAS-9.</title>
        <authorList>
            <person name="Tetu S.G."/>
            <person name="Matson E."/>
            <person name="Ren Q."/>
            <person name="Seshadri R."/>
            <person name="Elbourne L."/>
            <person name="Hassan K.A."/>
            <person name="Durkin A."/>
            <person name="Radune D."/>
            <person name="Mohamoud Y."/>
            <person name="Shay R."/>
            <person name="Jin S."/>
            <person name="Zhang X."/>
            <person name="Lucey K."/>
            <person name="Ballor N.R."/>
            <person name="Ottesen E."/>
            <person name="Rosenthal R."/>
            <person name="Allen A."/>
            <person name="Leadbetter J.R."/>
            <person name="Paulsen I.T."/>
        </authorList>
    </citation>
    <scope>NUCLEOTIDE SEQUENCE [LARGE SCALE GENOMIC DNA]</scope>
    <source>
        <strain evidence="2">ATCC BAA-888 / DSM 13862 / ZAS-9</strain>
    </source>
</reference>
<accession>F5YEG0</accession>
<dbReference type="InterPro" id="IPR013321">
    <property type="entry name" value="Arc_rbn_hlx_hlx"/>
</dbReference>
<proteinExistence type="predicted"/>
<keyword evidence="2" id="KW-1185">Reference proteome</keyword>
<organism evidence="1 2">
    <name type="scientific">Leadbettera azotonutricia (strain ATCC BAA-888 / DSM 13862 / ZAS-9)</name>
    <name type="common">Treponema azotonutricium</name>
    <dbReference type="NCBI Taxonomy" id="545695"/>
    <lineage>
        <taxon>Bacteria</taxon>
        <taxon>Pseudomonadati</taxon>
        <taxon>Spirochaetota</taxon>
        <taxon>Spirochaetia</taxon>
        <taxon>Spirochaetales</taxon>
        <taxon>Breznakiellaceae</taxon>
        <taxon>Leadbettera</taxon>
    </lineage>
</organism>
<protein>
    <recommendedName>
        <fullName evidence="3">Arc-like DNA binding domain-containing protein</fullName>
    </recommendedName>
</protein>
<dbReference type="SUPFAM" id="SSF47598">
    <property type="entry name" value="Ribbon-helix-helix"/>
    <property type="match status" value="1"/>
</dbReference>
<evidence type="ECO:0008006" key="3">
    <source>
        <dbReference type="Google" id="ProtNLM"/>
    </source>
</evidence>
<dbReference type="RefSeq" id="WP_015712921.1">
    <property type="nucleotide sequence ID" value="NC_015577.1"/>
</dbReference>
<reference evidence="1 2" key="2">
    <citation type="journal article" date="2011" name="ISME J.">
        <title>RNA-seq reveals cooperative metabolic interactions between two termite-gut spirochete species in co-culture.</title>
        <authorList>
            <person name="Rosenthal A.Z."/>
            <person name="Matson E.G."/>
            <person name="Eldar A."/>
            <person name="Leadbetter J.R."/>
        </authorList>
    </citation>
    <scope>NUCLEOTIDE SEQUENCE [LARGE SCALE GENOMIC DNA]</scope>
    <source>
        <strain evidence="2">ATCC BAA-888 / DSM 13862 / ZAS-9</strain>
    </source>
</reference>
<sequence>MKEKKKLRTIQIPEWMDDAVFELAVKNKRSINEEIEFLVEAAVRSYTARKEANGPAAVLPETMLDGSRI</sequence>
<gene>
    <name evidence="1" type="ordered locus">TREAZ_2610</name>
</gene>
<dbReference type="STRING" id="545695.TREAZ_2610"/>
<dbReference type="KEGG" id="taz:TREAZ_2610"/>
<name>F5YEG0_LEAAZ</name>
<evidence type="ECO:0000313" key="2">
    <source>
        <dbReference type="Proteomes" id="UP000009222"/>
    </source>
</evidence>
<dbReference type="InterPro" id="IPR010985">
    <property type="entry name" value="Ribbon_hlx_hlx"/>
</dbReference>
<dbReference type="Proteomes" id="UP000009222">
    <property type="component" value="Chromosome"/>
</dbReference>
<dbReference type="GO" id="GO:0006355">
    <property type="term" value="P:regulation of DNA-templated transcription"/>
    <property type="evidence" value="ECO:0007669"/>
    <property type="project" value="InterPro"/>
</dbReference>
<dbReference type="Gene3D" id="1.10.1220.10">
    <property type="entry name" value="Met repressor-like"/>
    <property type="match status" value="1"/>
</dbReference>
<dbReference type="InParanoid" id="F5YEG0"/>
<dbReference type="OrthoDB" id="9812601at2"/>
<dbReference type="AlphaFoldDB" id="F5YEG0"/>
<evidence type="ECO:0000313" key="1">
    <source>
        <dbReference type="EMBL" id="AEF83283.1"/>
    </source>
</evidence>
<dbReference type="HOGENOM" id="CLU_2774732_0_0_12"/>